<dbReference type="InterPro" id="IPR001769">
    <property type="entry name" value="Gingipain"/>
</dbReference>
<dbReference type="Pfam" id="PF07705">
    <property type="entry name" value="CARDB"/>
    <property type="match status" value="1"/>
</dbReference>
<dbReference type="InterPro" id="IPR029030">
    <property type="entry name" value="Caspase-like_dom_sf"/>
</dbReference>
<organism evidence="4 5">
    <name type="scientific">Adhaeribacter arboris</name>
    <dbReference type="NCBI Taxonomy" id="2072846"/>
    <lineage>
        <taxon>Bacteria</taxon>
        <taxon>Pseudomonadati</taxon>
        <taxon>Bacteroidota</taxon>
        <taxon>Cytophagia</taxon>
        <taxon>Cytophagales</taxon>
        <taxon>Hymenobacteraceae</taxon>
        <taxon>Adhaeribacter</taxon>
    </lineage>
</organism>
<evidence type="ECO:0000259" key="3">
    <source>
        <dbReference type="Pfam" id="PF13860"/>
    </source>
</evidence>
<dbReference type="SUPFAM" id="SSF52129">
    <property type="entry name" value="Caspase-like"/>
    <property type="match status" value="1"/>
</dbReference>
<dbReference type="Proteomes" id="UP000240357">
    <property type="component" value="Unassembled WGS sequence"/>
</dbReference>
<dbReference type="EMBL" id="PYFT01000001">
    <property type="protein sequence ID" value="PSR53302.1"/>
    <property type="molecule type" value="Genomic_DNA"/>
</dbReference>
<evidence type="ECO:0000313" key="5">
    <source>
        <dbReference type="Proteomes" id="UP000240357"/>
    </source>
</evidence>
<dbReference type="Pfam" id="PF01364">
    <property type="entry name" value="Peptidase_C25"/>
    <property type="match status" value="1"/>
</dbReference>
<dbReference type="Gene3D" id="2.60.40.4070">
    <property type="match status" value="1"/>
</dbReference>
<evidence type="ECO:0000313" key="4">
    <source>
        <dbReference type="EMBL" id="PSR53302.1"/>
    </source>
</evidence>
<proteinExistence type="predicted"/>
<dbReference type="InterPro" id="IPR011635">
    <property type="entry name" value="CARDB"/>
</dbReference>
<evidence type="ECO:0000259" key="1">
    <source>
        <dbReference type="Pfam" id="PF01364"/>
    </source>
</evidence>
<protein>
    <recommendedName>
        <fullName evidence="6">Gingipain domain-containing protein</fullName>
    </recommendedName>
</protein>
<dbReference type="Pfam" id="PF13860">
    <property type="entry name" value="FlgD_ig"/>
    <property type="match status" value="1"/>
</dbReference>
<accession>A0A2T2YCQ5</accession>
<dbReference type="InterPro" id="IPR025965">
    <property type="entry name" value="FlgD/Vpr_Ig-like"/>
</dbReference>
<name>A0A2T2YCQ5_9BACT</name>
<gene>
    <name evidence="4" type="ORF">AHMF7605_07040</name>
</gene>
<feature type="domain" description="FlgD/Vpr Ig-like" evidence="3">
    <location>
        <begin position="1575"/>
        <end position="1647"/>
    </location>
</feature>
<dbReference type="GO" id="GO:0006508">
    <property type="term" value="P:proteolysis"/>
    <property type="evidence" value="ECO:0007669"/>
    <property type="project" value="InterPro"/>
</dbReference>
<dbReference type="Gene3D" id="2.60.40.10">
    <property type="entry name" value="Immunoglobulins"/>
    <property type="match status" value="1"/>
</dbReference>
<reference evidence="4 5" key="1">
    <citation type="submission" date="2018-03" db="EMBL/GenBank/DDBJ databases">
        <title>Adhaeribacter sp. HMF7605 Genome sequencing and assembly.</title>
        <authorList>
            <person name="Kang H."/>
            <person name="Kang J."/>
            <person name="Cha I."/>
            <person name="Kim H."/>
            <person name="Joh K."/>
        </authorList>
    </citation>
    <scope>NUCLEOTIDE SEQUENCE [LARGE SCALE GENOMIC DNA]</scope>
    <source>
        <strain evidence="4 5">HMF7605</strain>
    </source>
</reference>
<dbReference type="InterPro" id="IPR013783">
    <property type="entry name" value="Ig-like_fold"/>
</dbReference>
<evidence type="ECO:0000259" key="2">
    <source>
        <dbReference type="Pfam" id="PF07705"/>
    </source>
</evidence>
<sequence>MFTFNFSSGLQKIVLSGFMSLLVTVSGLGQVRYGNEWINYAQTYYKIKITKTGIYRLDQAYLANAGLSNVNPQNLQLWRRGREVAVYVAGQEDGAINPGDYLEFYGERNNGELDRELYKNPQDHVNPYFSLYTDTAAYFLTVAPVPGKRVENLDLPATGLQPEPWHQAERLKLYTAEYQAGTFYGDNAMSWGDASEGYGDVWFGTIGGGVRSPVKDFEVDSVLQVEPGGPLPQIEILLEGVLRDAHNVTIAVVTPTGAIRALESNIIFSPWDKIQKFYSLQMTDISGEGKVKLRITVNVRGVADIVRVRYLRVHYSRKNSFPALSLTISPRDTVKTTPSYFVLSKSNTQTLLGYDISNPYAITKINVINNATEAALVSPAPNGKSQKILVINSAAIYTPAPPSRINFRHLVGNSSGFILLFHKRLAKPTGAYSNPVKAYAEYRASEAGGKHDTLSLEIEQVYDQFHYGEKSALAIRHLMQYLLVQGKPQYLLLLGYSLLPDYDNFGRSRTFPTPASRQRDMIPTVAPASDIFFTSDWDKDEYFPKVATGRVAAQSPEELVAYFDKVKEHEALPDNLEWRKNILHLGGGDTEQLKTYIRNALTRWENMVKKTFLGAKVKTIYRLTTAGTEKINVSGDLNAGVSLITFFGHSSPSINDIDIGLVTDPVNGYNNTGKYPMMIMNGCATGNPFLDNSFGVNWLLAPKKGVILYLAHSSIGYANVLQLYSEKFYEVAFTDSTFYGKPVGVIQQETIKRFLALTQSPNAVAQAMQVFLQGDPAIRLFSPAKPDYTVQENGPFIQTFNNERLTAASDSFTIAIPVKNLGKAITDSISVSVRRNTGLVMDSVLFPPVYNQDTLYFKFVDKNGHTAGVNQFTIVLDHLNKINESEETNNSYTFEYYFPANTVQALYPPEYAIVGGANVKLIGQALERPTKTQDYYFELDTSPQFNSPQKQSTLVSGAGLLPSWQITLPANTAPEDSVVYYWRFRTSELAPGQDSVVWGTSSFRYIPSSSDGWSQSQPAQLRSASTRGITLESPGQKWEFTPISRKLILKTGGGKVAAAYPPSGIFIDGRTRFDASCGFGQPNILAVVFNDKTLEQHSMPATLGASLCGNFPRVMYQFGNIAVVQNQEILRQFLEAVPSGYYVALISVNNVPFSTFTPQLKAEFRNLGSRLIDSVQTGYPLALVGRKGGAIGTAQEKTYVRGEPTEAALQMVELSTEITTRGVSGEITSTFVGPATEWNKMQTVIKSNGAGKDNYSLTVRGYDAQRNKDTLVYENTNSRNLDLTKLNARRYPYLRLQLAVSDTLDRTAPQLTDWLVLYKGTPEGLVLADTLVTDKYKNLGTQATAGSISTSFTFQNISQHNFPDSLVARLSLIGNSGFTQDIKVKPIAKGELVDIPVTFPTRGLSGKYTLRFFVNPYLQPELIYTNNVFEVPFTVGANIPPILDVAFDGQHILDGDIISPNPQITVSVKDEDKFSFLKDTEGMEMLLLKPNSQNYEQINLSGGEIKVFPANEKNDFRVEYNPQNLPNGLYKLRVQARDVANNAAGFEPYEISFNVINESTITNFYPYPNPLSSKTRFVFTVTGAQIPQNLKVQILTVTGKVVREITKEELGPIKVGNNTSDYAWDGTDEFGDKLANGVYLYRVVMDTDSFTHRSTAGDKAFTKGYGKLYILR</sequence>
<dbReference type="CDD" id="cd02258">
    <property type="entry name" value="Peptidase_C25_N"/>
    <property type="match status" value="1"/>
</dbReference>
<dbReference type="GO" id="GO:0008234">
    <property type="term" value="F:cysteine-type peptidase activity"/>
    <property type="evidence" value="ECO:0007669"/>
    <property type="project" value="InterPro"/>
</dbReference>
<comment type="caution">
    <text evidence="4">The sequence shown here is derived from an EMBL/GenBank/DDBJ whole genome shotgun (WGS) entry which is preliminary data.</text>
</comment>
<dbReference type="Gene3D" id="3.40.50.1460">
    <property type="match status" value="1"/>
</dbReference>
<feature type="domain" description="Gingipain" evidence="1">
    <location>
        <begin position="431"/>
        <end position="780"/>
    </location>
</feature>
<evidence type="ECO:0008006" key="6">
    <source>
        <dbReference type="Google" id="ProtNLM"/>
    </source>
</evidence>
<feature type="domain" description="CARDB" evidence="2">
    <location>
        <begin position="789"/>
        <end position="893"/>
    </location>
</feature>
<keyword evidence="5" id="KW-1185">Reference proteome</keyword>